<gene>
    <name evidence="3" type="ORF">DEW08_03680</name>
</gene>
<dbReference type="SUPFAM" id="SSF53807">
    <property type="entry name" value="Helical backbone' metal receptor"/>
    <property type="match status" value="1"/>
</dbReference>
<dbReference type="KEGG" id="azz:DEW08_03680"/>
<feature type="signal peptide" evidence="1">
    <location>
        <begin position="1"/>
        <end position="22"/>
    </location>
</feature>
<organism evidence="3 4">
    <name type="scientific">Azospirillum thermophilum</name>
    <dbReference type="NCBI Taxonomy" id="2202148"/>
    <lineage>
        <taxon>Bacteria</taxon>
        <taxon>Pseudomonadati</taxon>
        <taxon>Pseudomonadota</taxon>
        <taxon>Alphaproteobacteria</taxon>
        <taxon>Rhodospirillales</taxon>
        <taxon>Azospirillaceae</taxon>
        <taxon>Azospirillum</taxon>
    </lineage>
</organism>
<evidence type="ECO:0000256" key="1">
    <source>
        <dbReference type="SAM" id="SignalP"/>
    </source>
</evidence>
<dbReference type="OrthoDB" id="9797736at2"/>
<keyword evidence="1" id="KW-0732">Signal</keyword>
<dbReference type="EMBL" id="CP029352">
    <property type="protein sequence ID" value="AWK85394.1"/>
    <property type="molecule type" value="Genomic_DNA"/>
</dbReference>
<dbReference type="Gene3D" id="3.40.50.1980">
    <property type="entry name" value="Nitrogenase molybdenum iron protein domain"/>
    <property type="match status" value="2"/>
</dbReference>
<dbReference type="Proteomes" id="UP000245629">
    <property type="component" value="Chromosome 1"/>
</dbReference>
<evidence type="ECO:0000313" key="4">
    <source>
        <dbReference type="Proteomes" id="UP000245629"/>
    </source>
</evidence>
<accession>A0A2S2CLL9</accession>
<evidence type="ECO:0000259" key="2">
    <source>
        <dbReference type="PROSITE" id="PS50983"/>
    </source>
</evidence>
<sequence>MRRPAVLALALLLALASGAAAAAERIVALGGVVTETVHALGRGAELVGVDRTSLYPAEVQALPKVGYVRTLAAEGILSLRPTLILASADAGPLSTIEQLERSGVRMVRLPEATEAAAAPRLIRTIAAALDRKAEGEELAGRLDRDLSSLAAERAVRPPGPKVLFVLGIGSGPPMVAGSHTAAEGIITLAGGRNAISGFEGYKPLSPEAALVAAPDLILTTDQSLAQLGGAPALLARPELAGTPAARAGRVASFDALYLLGFGPRTADAALALAKVMAEGPP</sequence>
<proteinExistence type="predicted"/>
<dbReference type="InterPro" id="IPR050902">
    <property type="entry name" value="ABC_Transporter_SBP"/>
</dbReference>
<reference evidence="4" key="1">
    <citation type="submission" date="2018-05" db="EMBL/GenBank/DDBJ databases">
        <title>Azospirillum thermophila sp. nov., a novel isolated from hot spring.</title>
        <authorList>
            <person name="Zhao Z."/>
        </authorList>
    </citation>
    <scope>NUCLEOTIDE SEQUENCE [LARGE SCALE GENOMIC DNA]</scope>
    <source>
        <strain evidence="4">CFH 70021</strain>
    </source>
</reference>
<name>A0A2S2CLL9_9PROT</name>
<dbReference type="PANTHER" id="PTHR30535:SF4">
    <property type="entry name" value="HEMIN-BINDING PERIPLASMIC PROTEIN HMUT"/>
    <property type="match status" value="1"/>
</dbReference>
<dbReference type="PANTHER" id="PTHR30535">
    <property type="entry name" value="VITAMIN B12-BINDING PROTEIN"/>
    <property type="match status" value="1"/>
</dbReference>
<dbReference type="InterPro" id="IPR002491">
    <property type="entry name" value="ABC_transptr_periplasmic_BD"/>
</dbReference>
<keyword evidence="4" id="KW-1185">Reference proteome</keyword>
<dbReference type="PROSITE" id="PS50983">
    <property type="entry name" value="FE_B12_PBP"/>
    <property type="match status" value="1"/>
</dbReference>
<protein>
    <submittedName>
        <fullName evidence="3">Hemin ABC transporter substrate-binding protein</fullName>
    </submittedName>
</protein>
<dbReference type="RefSeq" id="WP_109324572.1">
    <property type="nucleotide sequence ID" value="NZ_CP029352.1"/>
</dbReference>
<feature type="domain" description="Fe/B12 periplasmic-binding" evidence="2">
    <location>
        <begin position="25"/>
        <end position="281"/>
    </location>
</feature>
<evidence type="ECO:0000313" key="3">
    <source>
        <dbReference type="EMBL" id="AWK85394.1"/>
    </source>
</evidence>
<dbReference type="AlphaFoldDB" id="A0A2S2CLL9"/>
<feature type="chain" id="PRO_5015602072" evidence="1">
    <location>
        <begin position="23"/>
        <end position="281"/>
    </location>
</feature>
<dbReference type="Pfam" id="PF01497">
    <property type="entry name" value="Peripla_BP_2"/>
    <property type="match status" value="1"/>
</dbReference>